<organism evidence="1 2">
    <name type="scientific">Methylacidiphilum infernorum (isolate V4)</name>
    <name type="common">Methylokorus infernorum (strain V4)</name>
    <dbReference type="NCBI Taxonomy" id="481448"/>
    <lineage>
        <taxon>Bacteria</taxon>
        <taxon>Pseudomonadati</taxon>
        <taxon>Verrucomicrobiota</taxon>
        <taxon>Methylacidiphilae</taxon>
        <taxon>Methylacidiphilales</taxon>
        <taxon>Methylacidiphilaceae</taxon>
        <taxon>Methylacidiphilum (ex Ratnadevi et al. 2023)</taxon>
    </lineage>
</organism>
<reference evidence="1 2" key="1">
    <citation type="journal article" date="2008" name="Biol. Direct">
        <title>Complete genome sequence of the extremely acidophilic methanotroph isolate V4, Methylacidiphilum infernorum, a representative of the bacterial phylum Verrucomicrobia.</title>
        <authorList>
            <person name="Hou S."/>
            <person name="Makarova K.S."/>
            <person name="Saw J.H."/>
            <person name="Senin P."/>
            <person name="Ly B.V."/>
            <person name="Zhou Z."/>
            <person name="Ren Y."/>
            <person name="Wang J."/>
            <person name="Galperin M.Y."/>
            <person name="Omelchenko M.V."/>
            <person name="Wolf Y.I."/>
            <person name="Yutin N."/>
            <person name="Koonin E.V."/>
            <person name="Stott M.B."/>
            <person name="Mountain B.W."/>
            <person name="Crowe M.A."/>
            <person name="Smirnova A.V."/>
            <person name="Dunfield P.F."/>
            <person name="Feng L."/>
            <person name="Wang L."/>
            <person name="Alam M."/>
        </authorList>
    </citation>
    <scope>NUCLEOTIDE SEQUENCE [LARGE SCALE GENOMIC DNA]</scope>
    <source>
        <strain evidence="2">Isolate V4</strain>
    </source>
</reference>
<sequence length="33" mass="3976">MFLNEGCEPVLFFRDHFYVCPRDPETGKINPRF</sequence>
<dbReference type="Proteomes" id="UP000009149">
    <property type="component" value="Chromosome"/>
</dbReference>
<dbReference type="EMBL" id="CP000975">
    <property type="protein sequence ID" value="ACD84365.1"/>
    <property type="molecule type" value="Genomic_DNA"/>
</dbReference>
<evidence type="ECO:0000313" key="1">
    <source>
        <dbReference type="EMBL" id="ACD84365.1"/>
    </source>
</evidence>
<evidence type="ECO:0000313" key="2">
    <source>
        <dbReference type="Proteomes" id="UP000009149"/>
    </source>
</evidence>
<dbReference type="STRING" id="481448.Minf_2311"/>
<dbReference type="KEGG" id="min:Minf_2311"/>
<name>B3E0D6_METI4</name>
<dbReference type="HOGENOM" id="CLU_3382680_0_0_0"/>
<proteinExistence type="predicted"/>
<dbReference type="AlphaFoldDB" id="B3E0D6"/>
<accession>B3E0D6</accession>
<gene>
    <name evidence="1" type="ordered locus">Minf_2311</name>
</gene>
<protein>
    <submittedName>
        <fullName evidence="1">Uncharacterized protein</fullName>
    </submittedName>
</protein>